<dbReference type="Proteomes" id="UP001396334">
    <property type="component" value="Unassembled WGS sequence"/>
</dbReference>
<keyword evidence="2" id="KW-1185">Reference proteome</keyword>
<name>A0ABR1ZGQ3_9ROSI</name>
<gene>
    <name evidence="1" type="ORF">V6N11_034249</name>
</gene>
<comment type="caution">
    <text evidence="1">The sequence shown here is derived from an EMBL/GenBank/DDBJ whole genome shotgun (WGS) entry which is preliminary data.</text>
</comment>
<proteinExistence type="predicted"/>
<evidence type="ECO:0000313" key="2">
    <source>
        <dbReference type="Proteomes" id="UP001396334"/>
    </source>
</evidence>
<dbReference type="EMBL" id="JBBPBN010001147">
    <property type="protein sequence ID" value="KAK8479648.1"/>
    <property type="molecule type" value="Genomic_DNA"/>
</dbReference>
<evidence type="ECO:0000313" key="1">
    <source>
        <dbReference type="EMBL" id="KAK8479648.1"/>
    </source>
</evidence>
<organism evidence="1 2">
    <name type="scientific">Hibiscus sabdariffa</name>
    <name type="common">roselle</name>
    <dbReference type="NCBI Taxonomy" id="183260"/>
    <lineage>
        <taxon>Eukaryota</taxon>
        <taxon>Viridiplantae</taxon>
        <taxon>Streptophyta</taxon>
        <taxon>Embryophyta</taxon>
        <taxon>Tracheophyta</taxon>
        <taxon>Spermatophyta</taxon>
        <taxon>Magnoliopsida</taxon>
        <taxon>eudicotyledons</taxon>
        <taxon>Gunneridae</taxon>
        <taxon>Pentapetalae</taxon>
        <taxon>rosids</taxon>
        <taxon>malvids</taxon>
        <taxon>Malvales</taxon>
        <taxon>Malvaceae</taxon>
        <taxon>Malvoideae</taxon>
        <taxon>Hibiscus</taxon>
    </lineage>
</organism>
<reference evidence="1 2" key="1">
    <citation type="journal article" date="2024" name="G3 (Bethesda)">
        <title>Genome assembly of Hibiscus sabdariffa L. provides insights into metabolisms of medicinal natural products.</title>
        <authorList>
            <person name="Kim T."/>
        </authorList>
    </citation>
    <scope>NUCLEOTIDE SEQUENCE [LARGE SCALE GENOMIC DNA]</scope>
    <source>
        <strain evidence="1">TK-2024</strain>
        <tissue evidence="1">Old leaves</tissue>
    </source>
</reference>
<sequence length="96" mass="10608">MHWIKVNTDSARNTTFVLASCGGVGRDAEGNWRLLSLFNLCFWRINRGLCRSGETKIPILCVVGAGFPPRSIFPTTRPLGLLGKIFCLCLMLCFSA</sequence>
<protein>
    <submittedName>
        <fullName evidence="1">Uncharacterized protein</fullName>
    </submittedName>
</protein>
<accession>A0ABR1ZGQ3</accession>